<dbReference type="GO" id="GO:0016491">
    <property type="term" value="F:oxidoreductase activity"/>
    <property type="evidence" value="ECO:0007669"/>
    <property type="project" value="UniProtKB-KW"/>
</dbReference>
<dbReference type="Proteomes" id="UP001251528">
    <property type="component" value="Unassembled WGS sequence"/>
</dbReference>
<reference evidence="11" key="1">
    <citation type="submission" date="2023-06" db="EMBL/GenBank/DDBJ databases">
        <title>Conoideocrella luteorostrata (Hypocreales: Clavicipitaceae), a potential biocontrol fungus for elongate hemlock scale in United States Christmas tree production areas.</title>
        <authorList>
            <person name="Barrett H."/>
            <person name="Lovett B."/>
            <person name="Macias A.M."/>
            <person name="Stajich J.E."/>
            <person name="Kasson M.T."/>
        </authorList>
    </citation>
    <scope>NUCLEOTIDE SEQUENCE</scope>
    <source>
        <strain evidence="11">ARSEF 14590</strain>
    </source>
</reference>
<keyword evidence="5" id="KW-0274">FAD</keyword>
<keyword evidence="8" id="KW-0170">Cobalt</keyword>
<keyword evidence="6" id="KW-0560">Oxidoreductase</keyword>
<dbReference type="EMBL" id="JASWJB010000052">
    <property type="protein sequence ID" value="KAK2604001.1"/>
    <property type="molecule type" value="Genomic_DNA"/>
</dbReference>
<comment type="similarity">
    <text evidence="2 9">Belongs to the class-II DAHP synthase family.</text>
</comment>
<evidence type="ECO:0000259" key="10">
    <source>
        <dbReference type="Pfam" id="PF01494"/>
    </source>
</evidence>
<feature type="binding site" evidence="8">
    <location>
        <position position="929"/>
    </location>
    <ligand>
        <name>Mn(2+)</name>
        <dbReference type="ChEBI" id="CHEBI:29035"/>
    </ligand>
</feature>
<comment type="pathway">
    <text evidence="1 9">Metabolic intermediate biosynthesis; chorismate biosynthesis; chorismate from D-erythrose 4-phosphate and phosphoenolpyruvate: step 1/7.</text>
</comment>
<keyword evidence="3" id="KW-0285">Flavoprotein</keyword>
<dbReference type="GO" id="GO:0003849">
    <property type="term" value="F:3-deoxy-7-phosphoheptulonate synthase activity"/>
    <property type="evidence" value="ECO:0007669"/>
    <property type="project" value="UniProtKB-EC"/>
</dbReference>
<keyword evidence="8" id="KW-0104">Cadmium</keyword>
<feature type="binding site" evidence="8">
    <location>
        <position position="853"/>
    </location>
    <ligand>
        <name>phosphoenolpyruvate</name>
        <dbReference type="ChEBI" id="CHEBI:58702"/>
    </ligand>
</feature>
<protein>
    <recommendedName>
        <fullName evidence="9">Phospho-2-dehydro-3-deoxyheptonate aldolase</fullName>
        <ecNumber evidence="9">2.5.1.54</ecNumber>
    </recommendedName>
</protein>
<dbReference type="InterPro" id="IPR002938">
    <property type="entry name" value="FAD-bd"/>
</dbReference>
<evidence type="ECO:0000256" key="3">
    <source>
        <dbReference type="ARBA" id="ARBA00022630"/>
    </source>
</evidence>
<dbReference type="SUPFAM" id="SSF51905">
    <property type="entry name" value="FAD/NAD(P)-binding domain"/>
    <property type="match status" value="1"/>
</dbReference>
<evidence type="ECO:0000256" key="6">
    <source>
        <dbReference type="ARBA" id="ARBA00023002"/>
    </source>
</evidence>
<feature type="binding site" evidence="8">
    <location>
        <position position="959"/>
    </location>
    <ligand>
        <name>Mn(2+)</name>
        <dbReference type="ChEBI" id="CHEBI:29035"/>
    </ligand>
</feature>
<dbReference type="PRINTS" id="PR00420">
    <property type="entry name" value="RNGMNOXGNASE"/>
</dbReference>
<dbReference type="SUPFAM" id="SSF54373">
    <property type="entry name" value="FAD-linked reductases, C-terminal domain"/>
    <property type="match status" value="1"/>
</dbReference>
<proteinExistence type="inferred from homology"/>
<comment type="cofactor">
    <cofactor evidence="8">
        <name>Mn(2+)</name>
        <dbReference type="ChEBI" id="CHEBI:29035"/>
    </cofactor>
    <cofactor evidence="8">
        <name>Co(2+)</name>
        <dbReference type="ChEBI" id="CHEBI:48828"/>
    </cofactor>
    <cofactor evidence="8">
        <name>Cd(2+)</name>
        <dbReference type="ChEBI" id="CHEBI:48775"/>
    </cofactor>
    <text evidence="8">Binds 1 divalent cation per subunit. The enzyme is active with manganese, cobalt or cadmium ions.</text>
</comment>
<dbReference type="Pfam" id="PF01474">
    <property type="entry name" value="DAHP_synth_2"/>
    <property type="match status" value="1"/>
</dbReference>
<evidence type="ECO:0000256" key="4">
    <source>
        <dbReference type="ARBA" id="ARBA00022679"/>
    </source>
</evidence>
<evidence type="ECO:0000256" key="1">
    <source>
        <dbReference type="ARBA" id="ARBA00004688"/>
    </source>
</evidence>
<keyword evidence="4 9" id="KW-0808">Transferase</keyword>
<accession>A0AAJ0G0A8</accession>
<feature type="binding site" evidence="8">
    <location>
        <position position="596"/>
    </location>
    <ligand>
        <name>Mn(2+)</name>
        <dbReference type="ChEBI" id="CHEBI:29035"/>
    </ligand>
</feature>
<dbReference type="Gene3D" id="3.50.50.60">
    <property type="entry name" value="FAD/NAD(P)-binding domain"/>
    <property type="match status" value="1"/>
</dbReference>
<feature type="binding site" evidence="8">
    <location>
        <position position="635"/>
    </location>
    <ligand>
        <name>phosphoenolpyruvate</name>
        <dbReference type="ChEBI" id="CHEBI:58702"/>
    </ligand>
</feature>
<dbReference type="SUPFAM" id="SSF51569">
    <property type="entry name" value="Aldolase"/>
    <property type="match status" value="1"/>
</dbReference>
<evidence type="ECO:0000256" key="7">
    <source>
        <dbReference type="ARBA" id="ARBA00047508"/>
    </source>
</evidence>
<evidence type="ECO:0000256" key="5">
    <source>
        <dbReference type="ARBA" id="ARBA00022827"/>
    </source>
</evidence>
<keyword evidence="9" id="KW-0057">Aromatic amino acid biosynthesis</keyword>
<dbReference type="EC" id="2.5.1.54" evidence="9"/>
<dbReference type="InterPro" id="IPR013785">
    <property type="entry name" value="Aldolase_TIM"/>
</dbReference>
<dbReference type="GO" id="GO:0009073">
    <property type="term" value="P:aromatic amino acid family biosynthetic process"/>
    <property type="evidence" value="ECO:0007669"/>
    <property type="project" value="UniProtKB-KW"/>
</dbReference>
<evidence type="ECO:0000256" key="8">
    <source>
        <dbReference type="PIRSR" id="PIRSR602480-1"/>
    </source>
</evidence>
<comment type="catalytic activity">
    <reaction evidence="7 9">
        <text>D-erythrose 4-phosphate + phosphoenolpyruvate + H2O = 7-phospho-2-dehydro-3-deoxy-D-arabino-heptonate + phosphate</text>
        <dbReference type="Rhea" id="RHEA:14717"/>
        <dbReference type="ChEBI" id="CHEBI:15377"/>
        <dbReference type="ChEBI" id="CHEBI:16897"/>
        <dbReference type="ChEBI" id="CHEBI:43474"/>
        <dbReference type="ChEBI" id="CHEBI:58394"/>
        <dbReference type="ChEBI" id="CHEBI:58702"/>
        <dbReference type="EC" id="2.5.1.54"/>
    </reaction>
</comment>
<organism evidence="11 12">
    <name type="scientific">Conoideocrella luteorostrata</name>
    <dbReference type="NCBI Taxonomy" id="1105319"/>
    <lineage>
        <taxon>Eukaryota</taxon>
        <taxon>Fungi</taxon>
        <taxon>Dikarya</taxon>
        <taxon>Ascomycota</taxon>
        <taxon>Pezizomycotina</taxon>
        <taxon>Sordariomycetes</taxon>
        <taxon>Hypocreomycetidae</taxon>
        <taxon>Hypocreales</taxon>
        <taxon>Clavicipitaceae</taxon>
        <taxon>Conoideocrella</taxon>
    </lineage>
</organism>
<gene>
    <name evidence="11" type="ORF">QQS21_003837</name>
</gene>
<dbReference type="PANTHER" id="PTHR21337:SF0">
    <property type="entry name" value="PHOSPHO-2-DEHYDRO-3-DEOXYHEPTONATE ALDOLASE"/>
    <property type="match status" value="1"/>
</dbReference>
<dbReference type="Pfam" id="PF01494">
    <property type="entry name" value="FAD_binding_3"/>
    <property type="match status" value="2"/>
</dbReference>
<keyword evidence="12" id="KW-1185">Reference proteome</keyword>
<sequence length="979" mass="109004">METLRDSWPHVGRQAIKPLSVIVVGSGIGGLTAGIALAQTGHRVTIFESVPKIIEVGAGIQLAPNASRILHRLGVLQEVMNHASVLTRVSIRRYSSDNEIGTTPMMPSNGHRYGAPMGVIHRGDLQRILLNAAKQSGCQIFTHHTVVAVDPSFSARVQVHNHKTDKVFWCSGCMVIAADGTKSVIRKQMALSNGYKDQPMETCDAAYRLLIPRKKIEHNPMLLEMLDQNVAMRYMGPGGHVMAYPLKNNSLYNIVLLHPAKQSHPVAGAGAKDSWTSKGDRREMLDFYSGWSPAIREWIEHADEDILEWSLYLYPKIPKWVQGSVALIGDACHPMLPYVAQGAANAIEDAVVLATALTCTPDVQLALNLYEKIRKDRGEKIAASATVTAKVLHLPDGPEQIARDAAIRIAHKGSEHPDKWGNAHWQDFMWGVDVMKDTIDSWNTLVKKMALARRQQSMQRSYSYTLFLRLNRYWPLTYLGGFSATRSKEKGLKTVTVSQTKMVSKQDLRSPKGLLSPVNSCIAKESSIPLDWDISSWRSKPIKQDPSYPDVAKVSSIVGQLQHLPPIVNLNEILALKKNLRDVAEGKAFLLQGGDCAEMFEYCRQDDIECKLKLLLQMSIVLAKGTKKRVVCVGRIAGQYAKPRSSPMEEVDGKEMPSFKGDILNGHASNQREIDPDRLLRAYYHSAATLNHIRHTTSSGMEDFHHSLDWELGRASGKYPGVTSNMQDSLQARCAENCSSEKLEPMEFYTSHEGLLLEYESALTRPWVKQTLPKDTTLGPGSREKEFYTTSAHFLWIGDRTRQLDHAHVEFFRGIANPIGVKIGPITRPSDIIRLVRVLNPSKEPGKITLITRLGSSKVPSLLPAHIRAAEDSEYRRCIVWQCDPMHGNGVSTSAGIKTRHFNDIFQELQETFHVHREEGSYLGGLHLELTGDAVTECVGGSEGLSEDDLTKNYKSFCDPRLNNTQSLEMACLFADLYS</sequence>
<feature type="binding site" evidence="8">
    <location>
        <position position="887"/>
    </location>
    <ligand>
        <name>Mn(2+)</name>
        <dbReference type="ChEBI" id="CHEBI:29035"/>
    </ligand>
</feature>
<keyword evidence="8" id="KW-0464">Manganese</keyword>
<evidence type="ECO:0000313" key="12">
    <source>
        <dbReference type="Proteomes" id="UP001251528"/>
    </source>
</evidence>
<evidence type="ECO:0000256" key="2">
    <source>
        <dbReference type="ARBA" id="ARBA00008911"/>
    </source>
</evidence>
<dbReference type="GO" id="GO:0008652">
    <property type="term" value="P:amino acid biosynthetic process"/>
    <property type="evidence" value="ECO:0007669"/>
    <property type="project" value="UniProtKB-KW"/>
</dbReference>
<feature type="domain" description="FAD-binding" evidence="10">
    <location>
        <begin position="20"/>
        <end position="207"/>
    </location>
</feature>
<evidence type="ECO:0000256" key="9">
    <source>
        <dbReference type="RuleBase" id="RU363071"/>
    </source>
</evidence>
<feature type="binding site" evidence="8">
    <location>
        <position position="822"/>
    </location>
    <ligand>
        <name>phosphoenolpyruvate</name>
        <dbReference type="ChEBI" id="CHEBI:58702"/>
    </ligand>
</feature>
<dbReference type="InterPro" id="IPR036188">
    <property type="entry name" value="FAD/NAD-bd_sf"/>
</dbReference>
<keyword evidence="9" id="KW-0028">Amino-acid biosynthesis</keyword>
<name>A0AAJ0G0A8_9HYPO</name>
<dbReference type="AlphaFoldDB" id="A0AAJ0G0A8"/>
<dbReference type="InterPro" id="IPR002480">
    <property type="entry name" value="DAHP_synth_2"/>
</dbReference>
<dbReference type="GO" id="GO:0071949">
    <property type="term" value="F:FAD binding"/>
    <property type="evidence" value="ECO:0007669"/>
    <property type="project" value="InterPro"/>
</dbReference>
<comment type="caution">
    <text evidence="11">The sequence shown here is derived from an EMBL/GenBank/DDBJ whole genome shotgun (WGS) entry which is preliminary data.</text>
</comment>
<dbReference type="Gene3D" id="3.20.20.70">
    <property type="entry name" value="Aldolase class I"/>
    <property type="match status" value="1"/>
</dbReference>
<evidence type="ECO:0000313" key="11">
    <source>
        <dbReference type="EMBL" id="KAK2604001.1"/>
    </source>
</evidence>
<dbReference type="PANTHER" id="PTHR21337">
    <property type="entry name" value="PHOSPHO-2-DEHYDRO-3-DEOXYHEPTONATE ALDOLASE 1, 2"/>
    <property type="match status" value="1"/>
</dbReference>
<feature type="domain" description="FAD-binding" evidence="10">
    <location>
        <begin position="319"/>
        <end position="382"/>
    </location>
</feature>